<dbReference type="AlphaFoldDB" id="A0A1I5FB59"/>
<evidence type="ECO:0000256" key="1">
    <source>
        <dbReference type="SAM" id="SignalP"/>
    </source>
</evidence>
<protein>
    <recommendedName>
        <fullName evidence="4">Porin</fullName>
    </recommendedName>
</protein>
<dbReference type="SUPFAM" id="SSF56935">
    <property type="entry name" value="Porins"/>
    <property type="match status" value="1"/>
</dbReference>
<dbReference type="InterPro" id="IPR023614">
    <property type="entry name" value="Porin_dom_sf"/>
</dbReference>
<proteinExistence type="predicted"/>
<keyword evidence="3" id="KW-1185">Reference proteome</keyword>
<reference evidence="3" key="1">
    <citation type="submission" date="2016-10" db="EMBL/GenBank/DDBJ databases">
        <authorList>
            <person name="Varghese N."/>
            <person name="Submissions S."/>
        </authorList>
    </citation>
    <scope>NUCLEOTIDE SEQUENCE [LARGE SCALE GENOMIC DNA]</scope>
    <source>
        <strain evidence="3">DSM 28463</strain>
    </source>
</reference>
<accession>A0A1I5FB59</accession>
<keyword evidence="1" id="KW-0732">Signal</keyword>
<feature type="chain" id="PRO_5011482036" description="Porin" evidence="1">
    <location>
        <begin position="23"/>
        <end position="306"/>
    </location>
</feature>
<dbReference type="Gene3D" id="2.40.160.10">
    <property type="entry name" value="Porin"/>
    <property type="match status" value="1"/>
</dbReference>
<dbReference type="RefSeq" id="WP_143076366.1">
    <property type="nucleotide sequence ID" value="NZ_FOVP01000019.1"/>
</dbReference>
<organism evidence="2 3">
    <name type="scientific">Roseovarius lutimaris</name>
    <dbReference type="NCBI Taxonomy" id="1005928"/>
    <lineage>
        <taxon>Bacteria</taxon>
        <taxon>Pseudomonadati</taxon>
        <taxon>Pseudomonadota</taxon>
        <taxon>Alphaproteobacteria</taxon>
        <taxon>Rhodobacterales</taxon>
        <taxon>Roseobacteraceae</taxon>
        <taxon>Roseovarius</taxon>
    </lineage>
</organism>
<evidence type="ECO:0000313" key="3">
    <source>
        <dbReference type="Proteomes" id="UP000198599"/>
    </source>
</evidence>
<sequence length="306" mass="31675">MSMKSNMIMGAALAAMPLAVCAQDAGGAFTLGYGASSVSGPAGDLSTLSLDGVGNIALNNSFNIGFYGSFKNVDEDRTSNDLSASDFGLTLNYQFLNGVVVGGYLDYANLDFGSFSRDLDATSYGGSLGYVNDTFGAEGFLGMTETSPDLAPGVDWVDYGLNLRYVVSPQARIGGHVMRSDVSGPGPDLEIDSYGIGGDYGFGNGWSGFGGLSYVDFNTGGIDATTFGVGVGYDLQQISRLPAAVSLELSRTDLSAPGANTDVDTLRLSVTLPLGNRPSTTPLNSVSRSAMAPRHNALSTLVDSAF</sequence>
<dbReference type="Proteomes" id="UP000198599">
    <property type="component" value="Unassembled WGS sequence"/>
</dbReference>
<dbReference type="OrthoDB" id="7737345at2"/>
<dbReference type="EMBL" id="FOVP01000019">
    <property type="protein sequence ID" value="SFO20994.1"/>
    <property type="molecule type" value="Genomic_DNA"/>
</dbReference>
<feature type="signal peptide" evidence="1">
    <location>
        <begin position="1"/>
        <end position="22"/>
    </location>
</feature>
<evidence type="ECO:0000313" key="2">
    <source>
        <dbReference type="EMBL" id="SFO20994.1"/>
    </source>
</evidence>
<dbReference type="STRING" id="1005928.SAMN04487859_11932"/>
<name>A0A1I5FB59_9RHOB</name>
<gene>
    <name evidence="2" type="ORF">SAMN04487859_11932</name>
</gene>
<evidence type="ECO:0008006" key="4">
    <source>
        <dbReference type="Google" id="ProtNLM"/>
    </source>
</evidence>